<accession>A0A2U8VVT2</accession>
<proteinExistence type="predicted"/>
<dbReference type="InterPro" id="IPR043138">
    <property type="entry name" value="GGT_lsub"/>
</dbReference>
<keyword evidence="3" id="KW-1185">Reference proteome</keyword>
<dbReference type="Gene3D" id="3.60.20.40">
    <property type="match status" value="1"/>
</dbReference>
<gene>
    <name evidence="2" type="ORF">DK427_18545</name>
</gene>
<dbReference type="PANTHER" id="PTHR43881:SF1">
    <property type="entry name" value="GAMMA-GLUTAMYLTRANSPEPTIDASE (AFU_ORTHOLOGUE AFUA_4G13580)"/>
    <property type="match status" value="1"/>
</dbReference>
<dbReference type="PRINTS" id="PR01210">
    <property type="entry name" value="GGTRANSPTASE"/>
</dbReference>
<dbReference type="Pfam" id="PF01019">
    <property type="entry name" value="G_glu_transpept"/>
    <property type="match status" value="1"/>
</dbReference>
<dbReference type="Proteomes" id="UP000246058">
    <property type="component" value="Chromosome"/>
</dbReference>
<reference evidence="2 3" key="1">
    <citation type="submission" date="2018-05" db="EMBL/GenBank/DDBJ databases">
        <title>Complete Genome Sequence of Methylobacterium sp. 17Sr1-43.</title>
        <authorList>
            <person name="Srinivasan S."/>
        </authorList>
    </citation>
    <scope>NUCLEOTIDE SEQUENCE [LARGE SCALE GENOMIC DNA]</scope>
    <source>
        <strain evidence="2 3">17Sr1-43</strain>
    </source>
</reference>
<dbReference type="InterPro" id="IPR043137">
    <property type="entry name" value="GGT_ssub_C"/>
</dbReference>
<dbReference type="InterPro" id="IPR052896">
    <property type="entry name" value="GGT-like_enzyme"/>
</dbReference>
<evidence type="ECO:0000313" key="3">
    <source>
        <dbReference type="Proteomes" id="UP000246058"/>
    </source>
</evidence>
<dbReference type="EMBL" id="CP029551">
    <property type="protein sequence ID" value="AWN37478.1"/>
    <property type="molecule type" value="Genomic_DNA"/>
</dbReference>
<dbReference type="KEGG" id="meti:DK427_18545"/>
<evidence type="ECO:0000313" key="2">
    <source>
        <dbReference type="EMBL" id="AWN37478.1"/>
    </source>
</evidence>
<dbReference type="InterPro" id="IPR029055">
    <property type="entry name" value="Ntn_hydrolases_N"/>
</dbReference>
<dbReference type="OrthoDB" id="9781342at2"/>
<dbReference type="RefSeq" id="WP_109952554.1">
    <property type="nucleotide sequence ID" value="NZ_CP029551.1"/>
</dbReference>
<dbReference type="AlphaFoldDB" id="A0A2U8VVT2"/>
<name>A0A2U8VVT2_9HYPH</name>
<protein>
    <submittedName>
        <fullName evidence="2">Gamma-glutamyltranspeptidase</fullName>
    </submittedName>
</protein>
<feature type="region of interest" description="Disordered" evidence="1">
    <location>
        <begin position="1"/>
        <end position="29"/>
    </location>
</feature>
<sequence>MTGGGMTERATGRRGSVSPESGARRESVPGRPFRISAAALLLALGLSTGAAAQSGAQAPDAPQQGRELTAHRPEVPYVHGLVVAGHPLASMAGLRMLMQGGLAADAAVATMATLAVVEPWASGPGGNGFLTYFDKATGKVENLSFTGAAPLSLRPEAMTPRDLDTGIKASVVPGAFGGWIAALKRSGTLSLREVLAPAIDYARNGHPLDAGIARTIARYKAVEEHPTSAEIFRPGGKAPAGGDIFRDLPLAETYQRLVDAEQAALAAGRSREEALQAADDLFYRGAIAREIADFHAAHGGYLGLEDLAAYRPRWDAPLHVSYRGYDIYSSPPSSRGGVETLMQLKLIEGLPIGQLGHNSPEAIHALAQAIRIAKSDIYHYVGDPREFGDTATPLLSDGYIAARRALIASGDVATVPAFGDVAALREGAARTAPGGEAVDPDGHTTSLSVIDRAGNVLVATPTLGGGFGTGVVIGRTGLLLNNGLRLGSTSPYREDRAYVKPGRPGLLNNAPTLVLKNGAYYMTMGSPGGETIGQTQFQALVNVLDFGMPIQDAVEAPRFALAAKPNFYKTGSEITLQYEGRLPAATVEALAGKGYRLKAVPSWSIGSNQGTLLNAASGSIMAGADPRRQQYAVGW</sequence>
<dbReference type="Gene3D" id="1.10.246.130">
    <property type="match status" value="1"/>
</dbReference>
<organism evidence="2 3">
    <name type="scientific">Methylobacterium radiodurans</name>
    <dbReference type="NCBI Taxonomy" id="2202828"/>
    <lineage>
        <taxon>Bacteria</taxon>
        <taxon>Pseudomonadati</taxon>
        <taxon>Pseudomonadota</taxon>
        <taxon>Alphaproteobacteria</taxon>
        <taxon>Hyphomicrobiales</taxon>
        <taxon>Methylobacteriaceae</taxon>
        <taxon>Methylobacterium</taxon>
    </lineage>
</organism>
<evidence type="ECO:0000256" key="1">
    <source>
        <dbReference type="SAM" id="MobiDB-lite"/>
    </source>
</evidence>
<dbReference type="PANTHER" id="PTHR43881">
    <property type="entry name" value="GAMMA-GLUTAMYLTRANSPEPTIDASE (AFU_ORTHOLOGUE AFUA_4G13580)"/>
    <property type="match status" value="1"/>
</dbReference>
<dbReference type="SUPFAM" id="SSF56235">
    <property type="entry name" value="N-terminal nucleophile aminohydrolases (Ntn hydrolases)"/>
    <property type="match status" value="1"/>
</dbReference>